<keyword evidence="1" id="KW-0812">Transmembrane</keyword>
<dbReference type="EMBL" id="CP115543">
    <property type="protein sequence ID" value="WNH48817.1"/>
    <property type="molecule type" value="Genomic_DNA"/>
</dbReference>
<dbReference type="RefSeq" id="WP_311183331.1">
    <property type="nucleotide sequence ID" value="NZ_CP115543.1"/>
</dbReference>
<organism evidence="2 3">
    <name type="scientific">Stenotrophomonas aracearum</name>
    <dbReference type="NCBI Taxonomy" id="3003272"/>
    <lineage>
        <taxon>Bacteria</taxon>
        <taxon>Pseudomonadati</taxon>
        <taxon>Pseudomonadota</taxon>
        <taxon>Gammaproteobacteria</taxon>
        <taxon>Lysobacterales</taxon>
        <taxon>Lysobacteraceae</taxon>
        <taxon>Stenotrophomonas</taxon>
    </lineage>
</organism>
<sequence length="180" mass="20092">MSTSGKVDGFNYIYSTLVEHPDDLLGIVAYSFYKQQKIEFMQAFSAEHDRAPHDAELRAFHIASNSPASIAMYRAKADSLARDFVRTVLAREVDEVQERSDQELNRLVRSFRPNFWLGVAQSLFSSVLFVLLIGVIVFVAWSSKFGAFHVIGEVMGVEIRDSVPAPRSPQPQSLPGLDGP</sequence>
<keyword evidence="1" id="KW-0472">Membrane</keyword>
<reference evidence="2 3" key="1">
    <citation type="submission" date="2022-12" db="EMBL/GenBank/DDBJ databases">
        <title>Two new species, Stenotrophomonas aracearum and Stenotrophomonas oahuensis, isolated from Anthurium (Araceae family) in Hawaii.</title>
        <authorList>
            <person name="Chunag S.C."/>
            <person name="Dobhal S."/>
            <person name="Alvarez A."/>
            <person name="Arif M."/>
        </authorList>
    </citation>
    <scope>NUCLEOTIDE SEQUENCE [LARGE SCALE GENOMIC DNA]</scope>
    <source>
        <strain evidence="2 3">A5588</strain>
    </source>
</reference>
<dbReference type="Proteomes" id="UP001305421">
    <property type="component" value="Chromosome"/>
</dbReference>
<evidence type="ECO:0000256" key="1">
    <source>
        <dbReference type="SAM" id="Phobius"/>
    </source>
</evidence>
<name>A0ABY9YDP1_9GAMM</name>
<feature type="transmembrane region" description="Helical" evidence="1">
    <location>
        <begin position="115"/>
        <end position="141"/>
    </location>
</feature>
<keyword evidence="3" id="KW-1185">Reference proteome</keyword>
<evidence type="ECO:0008006" key="4">
    <source>
        <dbReference type="Google" id="ProtNLM"/>
    </source>
</evidence>
<accession>A0ABY9YDP1</accession>
<keyword evidence="1" id="KW-1133">Transmembrane helix</keyword>
<proteinExistence type="predicted"/>
<evidence type="ECO:0000313" key="3">
    <source>
        <dbReference type="Proteomes" id="UP001305421"/>
    </source>
</evidence>
<protein>
    <recommendedName>
        <fullName evidence="4">Transmembrane protein</fullName>
    </recommendedName>
</protein>
<gene>
    <name evidence="2" type="ORF">PDM28_00325</name>
</gene>
<evidence type="ECO:0000313" key="2">
    <source>
        <dbReference type="EMBL" id="WNH48817.1"/>
    </source>
</evidence>